<gene>
    <name evidence="2" type="ORF">WR25_08594</name>
</gene>
<keyword evidence="3" id="KW-1185">Reference proteome</keyword>
<feature type="region of interest" description="Disordered" evidence="1">
    <location>
        <begin position="26"/>
        <end position="47"/>
    </location>
</feature>
<proteinExistence type="predicted"/>
<protein>
    <submittedName>
        <fullName evidence="2">Uncharacterized protein</fullName>
    </submittedName>
</protein>
<dbReference type="EMBL" id="LIAE01009575">
    <property type="protein sequence ID" value="PAV69192.1"/>
    <property type="molecule type" value="Genomic_DNA"/>
</dbReference>
<evidence type="ECO:0000256" key="1">
    <source>
        <dbReference type="SAM" id="MobiDB-lite"/>
    </source>
</evidence>
<dbReference type="Proteomes" id="UP000218231">
    <property type="component" value="Unassembled WGS sequence"/>
</dbReference>
<reference evidence="2 3" key="1">
    <citation type="journal article" date="2017" name="Curr. Biol.">
        <title>Genome architecture and evolution of a unichromosomal asexual nematode.</title>
        <authorList>
            <person name="Fradin H."/>
            <person name="Zegar C."/>
            <person name="Gutwein M."/>
            <person name="Lucas J."/>
            <person name="Kovtun M."/>
            <person name="Corcoran D."/>
            <person name="Baugh L.R."/>
            <person name="Kiontke K."/>
            <person name="Gunsalus K."/>
            <person name="Fitch D.H."/>
            <person name="Piano F."/>
        </authorList>
    </citation>
    <scope>NUCLEOTIDE SEQUENCE [LARGE SCALE GENOMIC DNA]</scope>
    <source>
        <strain evidence="2">PF1309</strain>
    </source>
</reference>
<organism evidence="2 3">
    <name type="scientific">Diploscapter pachys</name>
    <dbReference type="NCBI Taxonomy" id="2018661"/>
    <lineage>
        <taxon>Eukaryota</taxon>
        <taxon>Metazoa</taxon>
        <taxon>Ecdysozoa</taxon>
        <taxon>Nematoda</taxon>
        <taxon>Chromadorea</taxon>
        <taxon>Rhabditida</taxon>
        <taxon>Rhabditina</taxon>
        <taxon>Rhabditomorpha</taxon>
        <taxon>Rhabditoidea</taxon>
        <taxon>Rhabditidae</taxon>
        <taxon>Diploscapter</taxon>
    </lineage>
</organism>
<evidence type="ECO:0000313" key="2">
    <source>
        <dbReference type="EMBL" id="PAV69192.1"/>
    </source>
</evidence>
<evidence type="ECO:0000313" key="3">
    <source>
        <dbReference type="Proteomes" id="UP000218231"/>
    </source>
</evidence>
<feature type="compositionally biased region" description="Low complexity" evidence="1">
    <location>
        <begin position="29"/>
        <end position="43"/>
    </location>
</feature>
<comment type="caution">
    <text evidence="2">The sequence shown here is derived from an EMBL/GenBank/DDBJ whole genome shotgun (WGS) entry which is preliminary data.</text>
</comment>
<accession>A0A2A2K5N6</accession>
<name>A0A2A2K5N6_9BILA</name>
<sequence length="227" mass="23985">MLNAKGARMRPKILEKVRVTSTLDCVRASSNPPSSSSGSRYSPGVEPRDLLAGGIGAGRIVGVGDEHDLGLVRHRGQDRIDIGRIVAIGDDHRRRADAPRRDLIHRKAVADVDDLVARPGEGAGGQVQHLVRSSAIDQSLRLDAVMAGKRAAQVDRGGVGIALQMPRRVAIRRPRALGRTERILVRRQLDDLAAVLTGGATGDVGGDAQDPGLRGGGGCGVRHGREP</sequence>
<feature type="region of interest" description="Disordered" evidence="1">
    <location>
        <begin position="201"/>
        <end position="227"/>
    </location>
</feature>
<dbReference type="AlphaFoldDB" id="A0A2A2K5N6"/>